<evidence type="ECO:0000256" key="4">
    <source>
        <dbReference type="ARBA" id="ARBA00022989"/>
    </source>
</evidence>
<dbReference type="Pfam" id="PF18611">
    <property type="entry name" value="IL3Ra_N"/>
    <property type="match status" value="1"/>
</dbReference>
<feature type="transmembrane region" description="Helical" evidence="8">
    <location>
        <begin position="326"/>
        <end position="346"/>
    </location>
</feature>
<evidence type="ECO:0000256" key="5">
    <source>
        <dbReference type="ARBA" id="ARBA00023136"/>
    </source>
</evidence>
<dbReference type="PANTHER" id="PTHR23037:SF46">
    <property type="entry name" value="INTERLEUKIN 5 RECEPTOR SUBUNIT ALPHA"/>
    <property type="match status" value="1"/>
</dbReference>
<evidence type="ECO:0000256" key="8">
    <source>
        <dbReference type="SAM" id="Phobius"/>
    </source>
</evidence>
<dbReference type="eggNOG" id="ENOG502RZVR">
    <property type="taxonomic scope" value="Eukaryota"/>
</dbReference>
<dbReference type="InterPro" id="IPR036116">
    <property type="entry name" value="FN3_sf"/>
</dbReference>
<dbReference type="STRING" id="9785.ENSLAFP00000024782"/>
<evidence type="ECO:0000256" key="7">
    <source>
        <dbReference type="ARBA" id="ARBA00023180"/>
    </source>
</evidence>
<dbReference type="SUPFAM" id="SSF49265">
    <property type="entry name" value="Fibronectin type III"/>
    <property type="match status" value="2"/>
</dbReference>
<dbReference type="FunCoup" id="G3UAC4">
    <property type="interactions" value="22"/>
</dbReference>
<dbReference type="OMA" id="NWRKMEL"/>
<evidence type="ECO:0000256" key="6">
    <source>
        <dbReference type="ARBA" id="ARBA00023170"/>
    </source>
</evidence>
<dbReference type="GO" id="GO:0004896">
    <property type="term" value="F:cytokine receptor activity"/>
    <property type="evidence" value="ECO:0007669"/>
    <property type="project" value="TreeGrafter"/>
</dbReference>
<keyword evidence="3 9" id="KW-0732">Signal</keyword>
<evidence type="ECO:0000256" key="9">
    <source>
        <dbReference type="SAM" id="SignalP"/>
    </source>
</evidence>
<proteinExistence type="predicted"/>
<dbReference type="InterPro" id="IPR040907">
    <property type="entry name" value="IL3Ra_N"/>
</dbReference>
<dbReference type="InterPro" id="IPR003961">
    <property type="entry name" value="FN3_dom"/>
</dbReference>
<dbReference type="GeneTree" id="ENSGT00520000055993"/>
<accession>G3UAC4</accession>
<evidence type="ECO:0000256" key="3">
    <source>
        <dbReference type="ARBA" id="ARBA00022729"/>
    </source>
</evidence>
<feature type="domain" description="Fibronectin type-III" evidence="10">
    <location>
        <begin position="224"/>
        <end position="320"/>
    </location>
</feature>
<reference evidence="11" key="3">
    <citation type="submission" date="2025-09" db="UniProtKB">
        <authorList>
            <consortium name="Ensembl"/>
        </authorList>
    </citation>
    <scope>IDENTIFICATION</scope>
    <source>
        <strain evidence="11">Isolate ISIS603380</strain>
    </source>
</reference>
<dbReference type="PANTHER" id="PTHR23037">
    <property type="entry name" value="CYTOKINE RECEPTOR"/>
    <property type="match status" value="1"/>
</dbReference>
<keyword evidence="5 8" id="KW-0472">Membrane</keyword>
<dbReference type="GO" id="GO:0009897">
    <property type="term" value="C:external side of plasma membrane"/>
    <property type="evidence" value="ECO:0007669"/>
    <property type="project" value="TreeGrafter"/>
</dbReference>
<protein>
    <recommendedName>
        <fullName evidence="10">Fibronectin type-III domain-containing protein</fullName>
    </recommendedName>
</protein>
<feature type="signal peptide" evidence="9">
    <location>
        <begin position="1"/>
        <end position="15"/>
    </location>
</feature>
<evidence type="ECO:0000313" key="11">
    <source>
        <dbReference type="Ensembl" id="ENSLAFP00000024782.1"/>
    </source>
</evidence>
<dbReference type="Pfam" id="PF09240">
    <property type="entry name" value="IL6Ra-bind"/>
    <property type="match status" value="1"/>
</dbReference>
<evidence type="ECO:0000259" key="10">
    <source>
        <dbReference type="PROSITE" id="PS50853"/>
    </source>
</evidence>
<dbReference type="AlphaFoldDB" id="G3UAC4"/>
<dbReference type="FunFam" id="2.60.40.10:FF:001087">
    <property type="entry name" value="Colony stimulating factor 2 receptor alpha subunit"/>
    <property type="match status" value="1"/>
</dbReference>
<dbReference type="Ensembl" id="ENSLAFT00000035844.1">
    <property type="protein sequence ID" value="ENSLAFP00000024782.1"/>
    <property type="gene ID" value="ENSLAFG00000027957.1"/>
</dbReference>
<keyword evidence="7" id="KW-0325">Glycoprotein</keyword>
<reference evidence="11" key="2">
    <citation type="submission" date="2025-08" db="UniProtKB">
        <authorList>
            <consortium name="Ensembl"/>
        </authorList>
    </citation>
    <scope>IDENTIFICATION</scope>
    <source>
        <strain evidence="11">Isolate ISIS603380</strain>
    </source>
</reference>
<comment type="subcellular location">
    <subcellularLocation>
        <location evidence="1">Membrane</location>
        <topology evidence="1">Single-pass type I membrane protein</topology>
    </subcellularLocation>
</comment>
<dbReference type="InterPro" id="IPR013783">
    <property type="entry name" value="Ig-like_fold"/>
</dbReference>
<keyword evidence="4 8" id="KW-1133">Transmembrane helix</keyword>
<dbReference type="Gene3D" id="2.60.40.10">
    <property type="entry name" value="Immunoglobulins"/>
    <property type="match status" value="2"/>
</dbReference>
<dbReference type="InParanoid" id="G3UAC4"/>
<feature type="chain" id="PRO_5013039676" description="Fibronectin type-III domain-containing protein" evidence="9">
    <location>
        <begin position="16"/>
        <end position="384"/>
    </location>
</feature>
<dbReference type="InterPro" id="IPR015321">
    <property type="entry name" value="TypeI_recpt_CBD"/>
</dbReference>
<dbReference type="Proteomes" id="UP000007646">
    <property type="component" value="Unassembled WGS sequence"/>
</dbReference>
<organism evidence="11 12">
    <name type="scientific">Loxodonta africana</name>
    <name type="common">African elephant</name>
    <dbReference type="NCBI Taxonomy" id="9785"/>
    <lineage>
        <taxon>Eukaryota</taxon>
        <taxon>Metazoa</taxon>
        <taxon>Chordata</taxon>
        <taxon>Craniata</taxon>
        <taxon>Vertebrata</taxon>
        <taxon>Euteleostomi</taxon>
        <taxon>Mammalia</taxon>
        <taxon>Eutheria</taxon>
        <taxon>Afrotheria</taxon>
        <taxon>Proboscidea</taxon>
        <taxon>Elephantidae</taxon>
        <taxon>Loxodonta</taxon>
    </lineage>
</organism>
<keyword evidence="2 8" id="KW-0812">Transmembrane</keyword>
<sequence length="384" mass="43870">LISSTCSSMSPLGMALLFSVLLTPPNTQYCLSTQEPVPRLHVTFDPREMTLAWDCRENATVVKCLMSHREEGQISMKPIDKQCSCTFELRSLHRGVVLTVEANTSQGLFEQELLYDNPGENGTAAENFSCFIYDEDFMNCTWAKGRAAPDDVQYFFYIRDSEGKKERECPHYLEHSGTHVGCLVEDLSELAFHSYFLVNGTSRRVGIQFFDSVLSRHKMNMYSPPTNITTNCNHSHCLLEWQRPRAQQNVPASELMYEVDIRQKSVGLPRSPVQTREYQYSFPAAECPRASYTVQIRTANSRILHWGPWSEPVKFGFEEQESSPTYVYVLVVLGTLLGALVIGFLFKRFLLTHNLFPPIPKIKDKLNDNQQTNLQILRKELVLS</sequence>
<name>G3UAC4_LOXAF</name>
<evidence type="ECO:0000313" key="12">
    <source>
        <dbReference type="Proteomes" id="UP000007646"/>
    </source>
</evidence>
<reference evidence="11 12" key="1">
    <citation type="submission" date="2009-06" db="EMBL/GenBank/DDBJ databases">
        <title>The Genome Sequence of Loxodonta africana (African elephant).</title>
        <authorList>
            <person name="Di Palma F."/>
            <person name="Heiman D."/>
            <person name="Young S."/>
            <person name="Johnson J."/>
            <person name="Lander E.S."/>
            <person name="Lindblad-Toh K."/>
        </authorList>
    </citation>
    <scope>NUCLEOTIDE SEQUENCE [LARGE SCALE GENOMIC DNA]</scope>
    <source>
        <strain evidence="11 12">Isolate ISIS603380</strain>
    </source>
</reference>
<dbReference type="PROSITE" id="PS50853">
    <property type="entry name" value="FN3"/>
    <property type="match status" value="1"/>
</dbReference>
<evidence type="ECO:0000256" key="1">
    <source>
        <dbReference type="ARBA" id="ARBA00004479"/>
    </source>
</evidence>
<keyword evidence="12" id="KW-1185">Reference proteome</keyword>
<keyword evidence="6" id="KW-0675">Receptor</keyword>
<evidence type="ECO:0000256" key="2">
    <source>
        <dbReference type="ARBA" id="ARBA00022692"/>
    </source>
</evidence>